<organism evidence="2 3">
    <name type="scientific">Durio zibethinus</name>
    <name type="common">Durian</name>
    <dbReference type="NCBI Taxonomy" id="66656"/>
    <lineage>
        <taxon>Eukaryota</taxon>
        <taxon>Viridiplantae</taxon>
        <taxon>Streptophyta</taxon>
        <taxon>Embryophyta</taxon>
        <taxon>Tracheophyta</taxon>
        <taxon>Spermatophyta</taxon>
        <taxon>Magnoliopsida</taxon>
        <taxon>eudicotyledons</taxon>
        <taxon>Gunneridae</taxon>
        <taxon>Pentapetalae</taxon>
        <taxon>rosids</taxon>
        <taxon>malvids</taxon>
        <taxon>Malvales</taxon>
        <taxon>Malvaceae</taxon>
        <taxon>Helicteroideae</taxon>
        <taxon>Durio</taxon>
    </lineage>
</organism>
<evidence type="ECO:0000256" key="1">
    <source>
        <dbReference type="SAM" id="MobiDB-lite"/>
    </source>
</evidence>
<gene>
    <name evidence="3" type="primary">LOC111274111</name>
</gene>
<reference evidence="3" key="1">
    <citation type="submission" date="2025-08" db="UniProtKB">
        <authorList>
            <consortium name="RefSeq"/>
        </authorList>
    </citation>
    <scope>IDENTIFICATION</scope>
    <source>
        <tissue evidence="3">Fruit stalk</tissue>
    </source>
</reference>
<feature type="compositionally biased region" description="Polar residues" evidence="1">
    <location>
        <begin position="30"/>
        <end position="64"/>
    </location>
</feature>
<name>A0A6P5WEN1_DURZI</name>
<protein>
    <submittedName>
        <fullName evidence="3">Late embryogenesis abundant protein 2-like</fullName>
    </submittedName>
</protein>
<feature type="compositionally biased region" description="Polar residues" evidence="1">
    <location>
        <begin position="80"/>
        <end position="102"/>
    </location>
</feature>
<feature type="compositionally biased region" description="Polar residues" evidence="1">
    <location>
        <begin position="1"/>
        <end position="11"/>
    </location>
</feature>
<dbReference type="PANTHER" id="PTHR34191:SF9">
    <property type="entry name" value="F6D8.10"/>
    <property type="match status" value="1"/>
</dbReference>
<dbReference type="AlphaFoldDB" id="A0A6P5WEN1"/>
<sequence length="108" mass="11382">MSSQSTSQNVANMAGEMTGQAQLKRDEMMNQASQGQATNSQSSNDQKSTYTSQATNFLQQTGEQVKNMAQGAADAVKNTLGMNSTDNTSNAPNPSPATNHPSNPSPRT</sequence>
<dbReference type="Proteomes" id="UP000515121">
    <property type="component" value="Unplaced"/>
</dbReference>
<accession>A0A6P5WEN1</accession>
<dbReference type="GeneID" id="111274111"/>
<evidence type="ECO:0000313" key="2">
    <source>
        <dbReference type="Proteomes" id="UP000515121"/>
    </source>
</evidence>
<dbReference type="KEGG" id="dzi:111274111"/>
<evidence type="ECO:0000313" key="3">
    <source>
        <dbReference type="RefSeq" id="XP_022714497.1"/>
    </source>
</evidence>
<feature type="region of interest" description="Disordered" evidence="1">
    <location>
        <begin position="1"/>
        <end position="108"/>
    </location>
</feature>
<keyword evidence="2" id="KW-1185">Reference proteome</keyword>
<dbReference type="RefSeq" id="XP_022714497.1">
    <property type="nucleotide sequence ID" value="XM_022858762.1"/>
</dbReference>
<dbReference type="PANTHER" id="PTHR34191">
    <property type="entry name" value="LATE EMBRYOGENESIS ABUNDANT PROTEIN (LEA) FAMILY PROTEIN"/>
    <property type="match status" value="1"/>
</dbReference>
<dbReference type="InterPro" id="IPR039624">
    <property type="entry name" value="LEA1/2/D7/KIN2"/>
</dbReference>
<proteinExistence type="predicted"/>
<dbReference type="OrthoDB" id="1894923at2759"/>